<sequence length="478" mass="53792">MDVAEADYQVTRYLCCAAESDPMFAQNLVAHIIRQPRRGIAMSPGLDVVGVLRHACAARRRRAIRDCVLTAVNLPLTLVVLGSIISAALTVSLEPLALLPWAIGLSTIVSSLVLYLSKLHYYRVMTGALRRDRFSATTAPEPRSPLLRSRLRQIADLTRGNTTIYQGFKPFRGYGKVIGGWSFAIDLTKPRIEGTIPELFDVHDIRTYVKSQVEALKWLGLTVEDRVFVSGRDVPNDSMFIQSDGRPRPGVDQVHFNQLLAAPDKRARPYMVIRLLGWDGELALTIFLRFVMVKKNLFIEASHSILTPLQDSFRKYDKIEPVSSVSDHMRLFFSCLRPFSGIVSGFTHLSEYRDDRRALAPNKRGVDRQDFDHGAFFSIREWASDSRYQRYFQKLDSEMYTKVVEQRIFDSLVQFLDSRNIDTGELIQRQTTIMNNGVMVTGNSSITADSVAAGNNAQAISHGDHMGRSGRADGSTRR</sequence>
<evidence type="ECO:0000313" key="3">
    <source>
        <dbReference type="EMBL" id="WUP77946.1"/>
    </source>
</evidence>
<evidence type="ECO:0000256" key="1">
    <source>
        <dbReference type="SAM" id="MobiDB-lite"/>
    </source>
</evidence>
<evidence type="ECO:0000256" key="2">
    <source>
        <dbReference type="SAM" id="Phobius"/>
    </source>
</evidence>
<name>A0ABZ1SY13_9ACTN</name>
<feature type="transmembrane region" description="Helical" evidence="2">
    <location>
        <begin position="97"/>
        <end position="116"/>
    </location>
</feature>
<keyword evidence="2" id="KW-0812">Transmembrane</keyword>
<keyword evidence="2" id="KW-0472">Membrane</keyword>
<feature type="compositionally biased region" description="Basic and acidic residues" evidence="1">
    <location>
        <begin position="462"/>
        <end position="478"/>
    </location>
</feature>
<keyword evidence="4" id="KW-1185">Reference proteome</keyword>
<evidence type="ECO:0000313" key="4">
    <source>
        <dbReference type="Proteomes" id="UP001432011"/>
    </source>
</evidence>
<dbReference type="RefSeq" id="WP_142652723.1">
    <property type="nucleotide sequence ID" value="NZ_CP108085.1"/>
</dbReference>
<dbReference type="EMBL" id="CP108085">
    <property type="protein sequence ID" value="WUP77946.1"/>
    <property type="molecule type" value="Genomic_DNA"/>
</dbReference>
<feature type="region of interest" description="Disordered" evidence="1">
    <location>
        <begin position="458"/>
        <end position="478"/>
    </location>
</feature>
<dbReference type="Proteomes" id="UP001432011">
    <property type="component" value="Chromosome"/>
</dbReference>
<reference evidence="3" key="1">
    <citation type="submission" date="2022-10" db="EMBL/GenBank/DDBJ databases">
        <title>The complete genomes of actinobacterial strains from the NBC collection.</title>
        <authorList>
            <person name="Joergensen T.S."/>
            <person name="Alvarez Arevalo M."/>
            <person name="Sterndorff E.B."/>
            <person name="Faurdal D."/>
            <person name="Vuksanovic O."/>
            <person name="Mourched A.-S."/>
            <person name="Charusanti P."/>
            <person name="Shaw S."/>
            <person name="Blin K."/>
            <person name="Weber T."/>
        </authorList>
    </citation>
    <scope>NUCLEOTIDE SEQUENCE</scope>
    <source>
        <strain evidence="3">NBC_00254</strain>
    </source>
</reference>
<protein>
    <submittedName>
        <fullName evidence="3">Uncharacterized protein</fullName>
    </submittedName>
</protein>
<keyword evidence="2" id="KW-1133">Transmembrane helix</keyword>
<organism evidence="3 4">
    <name type="scientific">Microbispora hainanensis</name>
    <dbReference type="NCBI Taxonomy" id="568844"/>
    <lineage>
        <taxon>Bacteria</taxon>
        <taxon>Bacillati</taxon>
        <taxon>Actinomycetota</taxon>
        <taxon>Actinomycetes</taxon>
        <taxon>Streptosporangiales</taxon>
        <taxon>Streptosporangiaceae</taxon>
        <taxon>Microbispora</taxon>
    </lineage>
</organism>
<feature type="transmembrane region" description="Helical" evidence="2">
    <location>
        <begin position="68"/>
        <end position="91"/>
    </location>
</feature>
<proteinExistence type="predicted"/>
<gene>
    <name evidence="3" type="ORF">OG913_13355</name>
</gene>
<accession>A0ABZ1SY13</accession>